<feature type="transmembrane region" description="Helical" evidence="1">
    <location>
        <begin position="16"/>
        <end position="33"/>
    </location>
</feature>
<keyword evidence="1" id="KW-1133">Transmembrane helix</keyword>
<dbReference type="EMBL" id="QKZR01000001">
    <property type="protein sequence ID" value="PZX44235.1"/>
    <property type="molecule type" value="Genomic_DNA"/>
</dbReference>
<evidence type="ECO:0000313" key="2">
    <source>
        <dbReference type="EMBL" id="PZX44235.1"/>
    </source>
</evidence>
<reference evidence="2 3" key="1">
    <citation type="submission" date="2018-06" db="EMBL/GenBank/DDBJ databases">
        <title>Genomic Encyclopedia of Archaeal and Bacterial Type Strains, Phase II (KMG-II): from individual species to whole genera.</title>
        <authorList>
            <person name="Goeker M."/>
        </authorList>
    </citation>
    <scope>NUCLEOTIDE SEQUENCE [LARGE SCALE GENOMIC DNA]</scope>
    <source>
        <strain evidence="2 3">DSM 17205</strain>
    </source>
</reference>
<keyword evidence="3" id="KW-1185">Reference proteome</keyword>
<evidence type="ECO:0000256" key="1">
    <source>
        <dbReference type="SAM" id="Phobius"/>
    </source>
</evidence>
<gene>
    <name evidence="2" type="ORF">LX97_01245</name>
</gene>
<proteinExistence type="predicted"/>
<name>A0ABX5Q2F3_9FLAO</name>
<keyword evidence="1" id="KW-0472">Membrane</keyword>
<sequence length="102" mass="11786">MQESGNKTIFMKKNKMILFMSIFNMLFFIWVYITHVFEMKWTIAGVMHEMLMLPMTLLAPVLVLFSGIQIYKNGRSTYNVIALSISAIITLGIIALFLKELM</sequence>
<organism evidence="2 3">
    <name type="scientific">Nonlabens dokdonensis</name>
    <dbReference type="NCBI Taxonomy" id="328515"/>
    <lineage>
        <taxon>Bacteria</taxon>
        <taxon>Pseudomonadati</taxon>
        <taxon>Bacteroidota</taxon>
        <taxon>Flavobacteriia</taxon>
        <taxon>Flavobacteriales</taxon>
        <taxon>Flavobacteriaceae</taxon>
        <taxon>Nonlabens</taxon>
    </lineage>
</organism>
<evidence type="ECO:0000313" key="3">
    <source>
        <dbReference type="Proteomes" id="UP000248584"/>
    </source>
</evidence>
<keyword evidence="1" id="KW-0812">Transmembrane</keyword>
<feature type="transmembrane region" description="Helical" evidence="1">
    <location>
        <begin position="78"/>
        <end position="98"/>
    </location>
</feature>
<dbReference type="Proteomes" id="UP000248584">
    <property type="component" value="Unassembled WGS sequence"/>
</dbReference>
<protein>
    <submittedName>
        <fullName evidence="2">Uncharacterized protein</fullName>
    </submittedName>
</protein>
<comment type="caution">
    <text evidence="2">The sequence shown here is derived from an EMBL/GenBank/DDBJ whole genome shotgun (WGS) entry which is preliminary data.</text>
</comment>
<feature type="transmembrane region" description="Helical" evidence="1">
    <location>
        <begin position="53"/>
        <end position="71"/>
    </location>
</feature>
<accession>A0ABX5Q2F3</accession>